<keyword evidence="4 6" id="KW-1133">Transmembrane helix</keyword>
<feature type="transmembrane region" description="Helical" evidence="6">
    <location>
        <begin position="439"/>
        <end position="460"/>
    </location>
</feature>
<dbReference type="InterPro" id="IPR001851">
    <property type="entry name" value="ABC_transp_permease"/>
</dbReference>
<feature type="transmembrane region" description="Helical" evidence="6">
    <location>
        <begin position="243"/>
        <end position="265"/>
    </location>
</feature>
<proteinExistence type="predicted"/>
<feature type="transmembrane region" description="Helical" evidence="6">
    <location>
        <begin position="626"/>
        <end position="644"/>
    </location>
</feature>
<feature type="transmembrane region" description="Helical" evidence="6">
    <location>
        <begin position="114"/>
        <end position="135"/>
    </location>
</feature>
<evidence type="ECO:0000256" key="6">
    <source>
        <dbReference type="SAM" id="Phobius"/>
    </source>
</evidence>
<protein>
    <recommendedName>
        <fullName evidence="9">ABC transporter permease</fullName>
    </recommendedName>
</protein>
<feature type="transmembrane region" description="Helical" evidence="6">
    <location>
        <begin position="195"/>
        <end position="212"/>
    </location>
</feature>
<feature type="transmembrane region" description="Helical" evidence="6">
    <location>
        <begin position="277"/>
        <end position="301"/>
    </location>
</feature>
<evidence type="ECO:0000256" key="2">
    <source>
        <dbReference type="ARBA" id="ARBA00022475"/>
    </source>
</evidence>
<keyword evidence="5 6" id="KW-0472">Membrane</keyword>
<dbReference type="CDD" id="cd06580">
    <property type="entry name" value="TM_PBP1_transp_TpRbsC_like"/>
    <property type="match status" value="2"/>
</dbReference>
<dbReference type="GO" id="GO:0022857">
    <property type="term" value="F:transmembrane transporter activity"/>
    <property type="evidence" value="ECO:0007669"/>
    <property type="project" value="InterPro"/>
</dbReference>
<dbReference type="GO" id="GO:0005886">
    <property type="term" value="C:plasma membrane"/>
    <property type="evidence" value="ECO:0007669"/>
    <property type="project" value="UniProtKB-SubCell"/>
</dbReference>
<evidence type="ECO:0000313" key="8">
    <source>
        <dbReference type="Proteomes" id="UP000016842"/>
    </source>
</evidence>
<name>U4V779_9HYPH</name>
<feature type="transmembrane region" description="Helical" evidence="6">
    <location>
        <begin position="546"/>
        <end position="568"/>
    </location>
</feature>
<dbReference type="EMBL" id="ASXJ01000129">
    <property type="protein sequence ID" value="ERM01825.1"/>
    <property type="molecule type" value="Genomic_DNA"/>
</dbReference>
<feature type="transmembrane region" description="Helical" evidence="6">
    <location>
        <begin position="499"/>
        <end position="516"/>
    </location>
</feature>
<dbReference type="AlphaFoldDB" id="U4V779"/>
<feature type="transmembrane region" description="Helical" evidence="6">
    <location>
        <begin position="580"/>
        <end position="606"/>
    </location>
</feature>
<feature type="transmembrane region" description="Helical" evidence="6">
    <location>
        <begin position="412"/>
        <end position="433"/>
    </location>
</feature>
<dbReference type="PATRIC" id="fig|1337887.3.peg.2518"/>
<comment type="subcellular location">
    <subcellularLocation>
        <location evidence="1">Cell membrane</location>
        <topology evidence="1">Multi-pass membrane protein</topology>
    </subcellularLocation>
</comment>
<dbReference type="PANTHER" id="PTHR43370">
    <property type="entry name" value="SUGAR ABC TRANSPORTER INTEGRAL MEMBRANE PROTEIN-RELATED"/>
    <property type="match status" value="1"/>
</dbReference>
<keyword evidence="2" id="KW-1003">Cell membrane</keyword>
<evidence type="ECO:0000256" key="4">
    <source>
        <dbReference type="ARBA" id="ARBA00022989"/>
    </source>
</evidence>
<evidence type="ECO:0000313" key="7">
    <source>
        <dbReference type="EMBL" id="ERM01825.1"/>
    </source>
</evidence>
<keyword evidence="3 6" id="KW-0812">Transmembrane</keyword>
<reference evidence="7 8" key="1">
    <citation type="journal article" date="2014" name="FEMS Microbiol. Lett.">
        <title>Genome sequencing analysis reveals virulence-related gene content of Ochrobactrum intermedium strain 229E, a urease-positive strain isolated from the human gastric niche.</title>
        <authorList>
            <person name="Kulkarni G.J."/>
            <person name="Shetty S."/>
            <person name="Dharne M.S."/>
            <person name="Shouche Y.S."/>
        </authorList>
    </citation>
    <scope>NUCLEOTIDE SEQUENCE [LARGE SCALE GENOMIC DNA]</scope>
    <source>
        <strain evidence="7 8">229E</strain>
    </source>
</reference>
<feature type="transmembrane region" description="Helical" evidence="6">
    <location>
        <begin position="12"/>
        <end position="41"/>
    </location>
</feature>
<accession>U4V779</accession>
<feature type="transmembrane region" description="Helical" evidence="6">
    <location>
        <begin position="354"/>
        <end position="380"/>
    </location>
</feature>
<comment type="caution">
    <text evidence="7">The sequence shown here is derived from an EMBL/GenBank/DDBJ whole genome shotgun (WGS) entry which is preliminary data.</text>
</comment>
<dbReference type="Pfam" id="PF02653">
    <property type="entry name" value="BPD_transp_2"/>
    <property type="match status" value="2"/>
</dbReference>
<evidence type="ECO:0000256" key="3">
    <source>
        <dbReference type="ARBA" id="ARBA00022692"/>
    </source>
</evidence>
<feature type="transmembrane region" description="Helical" evidence="6">
    <location>
        <begin position="144"/>
        <end position="162"/>
    </location>
</feature>
<feature type="transmembrane region" description="Helical" evidence="6">
    <location>
        <begin position="386"/>
        <end position="405"/>
    </location>
</feature>
<organism evidence="7 8">
    <name type="scientific">Brucella intermedia 229E</name>
    <dbReference type="NCBI Taxonomy" id="1337887"/>
    <lineage>
        <taxon>Bacteria</taxon>
        <taxon>Pseudomonadati</taxon>
        <taxon>Pseudomonadota</taxon>
        <taxon>Alphaproteobacteria</taxon>
        <taxon>Hyphomicrobiales</taxon>
        <taxon>Brucellaceae</taxon>
        <taxon>Brucella/Ochrobactrum group</taxon>
        <taxon>Brucella</taxon>
    </lineage>
</organism>
<dbReference type="Proteomes" id="UP000016842">
    <property type="component" value="Unassembled WGS sequence"/>
</dbReference>
<sequence>MRIERRETRPVALVATAPVIAVLAAFVLSGLLIAAAGAPVLESFRQIAIGAFGNKLSITETLTRATPLMLTGLAAAVAFRSKLWNIGAEGQFYMGALAVVACGTQLQLSAAILIPLLLIVGAIAGMIFLLIPLGLRLRFGVDEVVTTLLLNFVAVLIVSMMIEGPMKDPLAFGWPQSEPVPDAAVLPKIMSGMRLHIGIAIAIALALIIAYVQKRTVFGLETKAAGLNPRAARFAGVPLARTLVKVACISGGLAGLAGAIQVMGVKGYVTTDLSPGFGYSGIIVAMLANLNPIGAILLGTFCRRHVCRRRRHEPRHRHSELHRRCHRRAVAPDHAGRSVFHTIQDRPMNELMDILLSAGLWVSVLRIATPLIFGTLGALYCERAGVLNLGIEGIMTFGAMIGWLTVFNGADLWTGVAVAAASGALFGLLHAALTVPLGLSQHVVGLGITLFASSLSYFLFRLLVPLSSTPPSITPFQPLNPAWLAEVPFIGQVLGTQTALTWIAIPLALLLGYVLFRTPLGLAIRMTGENPHAAEAQGINPIRVRIFTIMFGSALMAVGGAFLTLSAFNSFFPTMMQGRGWVCIALVVFASWKPARALVGALLFALFDAFQLRLQTVYGKAVPYQLFLMIPPYIMSIVALIVMARRARVPQALMQPYRRGER</sequence>
<dbReference type="PANTHER" id="PTHR43370:SF2">
    <property type="entry name" value="ABC TRANSPORTER PERMEASE PROTEIN"/>
    <property type="match status" value="1"/>
</dbReference>
<evidence type="ECO:0000256" key="1">
    <source>
        <dbReference type="ARBA" id="ARBA00004651"/>
    </source>
</evidence>
<gene>
    <name evidence="7" type="ORF">Q644_19735</name>
</gene>
<evidence type="ECO:0000256" key="5">
    <source>
        <dbReference type="ARBA" id="ARBA00023136"/>
    </source>
</evidence>
<evidence type="ECO:0008006" key="9">
    <source>
        <dbReference type="Google" id="ProtNLM"/>
    </source>
</evidence>